<feature type="region of interest" description="Disordered" evidence="1">
    <location>
        <begin position="715"/>
        <end position="762"/>
    </location>
</feature>
<feature type="region of interest" description="Disordered" evidence="1">
    <location>
        <begin position="616"/>
        <end position="664"/>
    </location>
</feature>
<feature type="compositionally biased region" description="Basic and acidic residues" evidence="1">
    <location>
        <begin position="144"/>
        <end position="160"/>
    </location>
</feature>
<sequence>MEEDLELRGGPRDLFGRGATSSKKCLVKRRQDDKDLCYPSVTRFLRSHRASSSSNDGSSTSSSSSSESGSDSSATRRKKKKKKRKKRRKQKKREKEARKELARIETTREESLEEGEAQSDDDVWKDIMAGGDRQAGSPIAPTDAHPDAAESEVDPEKKVVTESVELPPAALPKVVKKEPARSPVASSTPPETVSTPPTTAVRSEILDAGTIGSPLKEVVAEKDKEPEEEGEIEGGEEEEIPLDEHGQPIPEFRGWSKTEEDLKRIERALDEYEAKVKAEEKERQEIVVPEGSFQKEERVRQTMEEYTQRLQELELSVENFKGQIFRMAVRDEEQGSRLVELEEGFNKFRREIFKYKETLNTELEEEFREHAEENPVILEAMDRVDELVKRSRKSKDSMMTLKRFYEAKREELTLKAESSKKKVEEVVKEPPPKEPEVEEKMETEVLEQETAQVPEQETDEVPEQETDQVPVQEAKESKPEESPLSPEKEPVEAKEERKSNSPVATQKQAGEEDTTELPEAFTTIDEVTEDVDETTADAESIPASVDASPAPSALLDENSATGDGTSDIPDDAGEGTVVEPSKEDDLTNLTWASRWVTSEKVKKVVSASKIFSKVRKKFKTEKKQQSAAASPASSSPQVGMSASGAVSSTYSSAKKRPTLTFGNITGSLHQNFEEVGSVVGPSSAVTVKEEPQEHHKTHLPTVIGSIEEYERLFGKHVKMEHEKKPDEESKEKGKEEKQKKADGEDSEEEDLWSQIMGGDDSD</sequence>
<dbReference type="EMBL" id="OB660338">
    <property type="protein sequence ID" value="CAD7224257.1"/>
    <property type="molecule type" value="Genomic_DNA"/>
</dbReference>
<feature type="compositionally biased region" description="Low complexity" evidence="1">
    <location>
        <begin position="182"/>
        <end position="201"/>
    </location>
</feature>
<feature type="compositionally biased region" description="Acidic residues" evidence="1">
    <location>
        <begin position="111"/>
        <end position="123"/>
    </location>
</feature>
<feature type="compositionally biased region" description="Acidic residues" evidence="1">
    <location>
        <begin position="226"/>
        <end position="241"/>
    </location>
</feature>
<dbReference type="AlphaFoldDB" id="A0A7R8ZLB3"/>
<feature type="region of interest" description="Disordered" evidence="1">
    <location>
        <begin position="415"/>
        <end position="583"/>
    </location>
</feature>
<evidence type="ECO:0000313" key="2">
    <source>
        <dbReference type="EMBL" id="CAD7224257.1"/>
    </source>
</evidence>
<feature type="compositionally biased region" description="Low complexity" evidence="1">
    <location>
        <begin position="51"/>
        <end position="73"/>
    </location>
</feature>
<feature type="compositionally biased region" description="Basic residues" evidence="1">
    <location>
        <begin position="75"/>
        <end position="92"/>
    </location>
</feature>
<feature type="compositionally biased region" description="Acidic residues" evidence="1">
    <location>
        <begin position="456"/>
        <end position="466"/>
    </location>
</feature>
<feature type="region of interest" description="Disordered" evidence="1">
    <location>
        <begin position="1"/>
        <end position="23"/>
    </location>
</feature>
<feature type="compositionally biased region" description="Acidic residues" evidence="1">
    <location>
        <begin position="526"/>
        <end position="536"/>
    </location>
</feature>
<evidence type="ECO:0000256" key="1">
    <source>
        <dbReference type="SAM" id="MobiDB-lite"/>
    </source>
</evidence>
<name>A0A7R8ZLB3_9CRUS</name>
<gene>
    <name evidence="2" type="ORF">CTOB1V02_LOCUS2227</name>
</gene>
<feature type="compositionally biased region" description="Low complexity" evidence="1">
    <location>
        <begin position="625"/>
        <end position="652"/>
    </location>
</feature>
<feature type="compositionally biased region" description="Basic and acidic residues" evidence="1">
    <location>
        <begin position="1"/>
        <end position="15"/>
    </location>
</feature>
<feature type="region of interest" description="Disordered" evidence="1">
    <location>
        <begin position="682"/>
        <end position="701"/>
    </location>
</feature>
<proteinExistence type="predicted"/>
<feature type="compositionally biased region" description="Basic and acidic residues" evidence="1">
    <location>
        <begin position="473"/>
        <end position="499"/>
    </location>
</feature>
<feature type="compositionally biased region" description="Basic and acidic residues" evidence="1">
    <location>
        <begin position="415"/>
        <end position="443"/>
    </location>
</feature>
<accession>A0A7R8ZLB3</accession>
<feature type="compositionally biased region" description="Low complexity" evidence="1">
    <location>
        <begin position="540"/>
        <end position="553"/>
    </location>
</feature>
<protein>
    <submittedName>
        <fullName evidence="2">Uncharacterized protein</fullName>
    </submittedName>
</protein>
<feature type="compositionally biased region" description="Basic and acidic residues" evidence="1">
    <location>
        <begin position="715"/>
        <end position="743"/>
    </location>
</feature>
<feature type="compositionally biased region" description="Basic and acidic residues" evidence="1">
    <location>
        <begin position="93"/>
        <end position="110"/>
    </location>
</feature>
<organism evidence="2">
    <name type="scientific">Cyprideis torosa</name>
    <dbReference type="NCBI Taxonomy" id="163714"/>
    <lineage>
        <taxon>Eukaryota</taxon>
        <taxon>Metazoa</taxon>
        <taxon>Ecdysozoa</taxon>
        <taxon>Arthropoda</taxon>
        <taxon>Crustacea</taxon>
        <taxon>Oligostraca</taxon>
        <taxon>Ostracoda</taxon>
        <taxon>Podocopa</taxon>
        <taxon>Podocopida</taxon>
        <taxon>Cytherocopina</taxon>
        <taxon>Cytheroidea</taxon>
        <taxon>Cytherideidae</taxon>
        <taxon>Cyprideis</taxon>
    </lineage>
</organism>
<feature type="region of interest" description="Disordered" evidence="1">
    <location>
        <begin position="44"/>
        <end position="256"/>
    </location>
</feature>
<reference evidence="2" key="1">
    <citation type="submission" date="2020-11" db="EMBL/GenBank/DDBJ databases">
        <authorList>
            <person name="Tran Van P."/>
        </authorList>
    </citation>
    <scope>NUCLEOTIDE SEQUENCE</scope>
</reference>